<dbReference type="SMART" id="SM00408">
    <property type="entry name" value="IGc2"/>
    <property type="match status" value="7"/>
</dbReference>
<feature type="domain" description="Ig-like" evidence="6">
    <location>
        <begin position="510"/>
        <end position="595"/>
    </location>
</feature>
<dbReference type="Pfam" id="PF07534">
    <property type="entry name" value="TLD"/>
    <property type="match status" value="3"/>
</dbReference>
<gene>
    <name evidence="9" type="ORF">pdam_00022749</name>
</gene>
<feature type="region of interest" description="Disordered" evidence="4">
    <location>
        <begin position="348"/>
        <end position="425"/>
    </location>
</feature>
<feature type="domain" description="Ig-like" evidence="6">
    <location>
        <begin position="947"/>
        <end position="1027"/>
    </location>
</feature>
<evidence type="ECO:0000256" key="2">
    <source>
        <dbReference type="ARBA" id="ARBA00023319"/>
    </source>
</evidence>
<dbReference type="SMART" id="SM00409">
    <property type="entry name" value="IG"/>
    <property type="match status" value="6"/>
</dbReference>
<keyword evidence="5" id="KW-0812">Transmembrane</keyword>
<feature type="region of interest" description="Disordered" evidence="4">
    <location>
        <begin position="882"/>
        <end position="939"/>
    </location>
</feature>
<dbReference type="InterPro" id="IPR007110">
    <property type="entry name" value="Ig-like_dom"/>
</dbReference>
<comment type="caution">
    <text evidence="9">The sequence shown here is derived from an EMBL/GenBank/DDBJ whole genome shotgun (WGS) entry which is preliminary data.</text>
</comment>
<organism evidence="9 10">
    <name type="scientific">Pocillopora damicornis</name>
    <name type="common">Cauliflower coral</name>
    <name type="synonym">Millepora damicornis</name>
    <dbReference type="NCBI Taxonomy" id="46731"/>
    <lineage>
        <taxon>Eukaryota</taxon>
        <taxon>Metazoa</taxon>
        <taxon>Cnidaria</taxon>
        <taxon>Anthozoa</taxon>
        <taxon>Hexacorallia</taxon>
        <taxon>Scleractinia</taxon>
        <taxon>Astrocoeniina</taxon>
        <taxon>Pocilloporidae</taxon>
        <taxon>Pocillopora</taxon>
    </lineage>
</organism>
<evidence type="ECO:0000256" key="5">
    <source>
        <dbReference type="SAM" id="Phobius"/>
    </source>
</evidence>
<evidence type="ECO:0000259" key="8">
    <source>
        <dbReference type="PROSITE" id="PS51886"/>
    </source>
</evidence>
<keyword evidence="3" id="KW-0768">Sushi</keyword>
<dbReference type="GO" id="GO:0070593">
    <property type="term" value="P:dendrite self-avoidance"/>
    <property type="evidence" value="ECO:0007669"/>
    <property type="project" value="TreeGrafter"/>
</dbReference>
<keyword evidence="10" id="KW-1185">Reference proteome</keyword>
<keyword evidence="5" id="KW-1133">Transmembrane helix</keyword>
<evidence type="ECO:0000259" key="6">
    <source>
        <dbReference type="PROSITE" id="PS50835"/>
    </source>
</evidence>
<feature type="domain" description="Ig-like" evidence="6">
    <location>
        <begin position="1489"/>
        <end position="1573"/>
    </location>
</feature>
<dbReference type="FunFam" id="2.60.40.10:FF:000032">
    <property type="entry name" value="palladin isoform X1"/>
    <property type="match status" value="3"/>
</dbReference>
<dbReference type="Pfam" id="PF00084">
    <property type="entry name" value="Sushi"/>
    <property type="match status" value="1"/>
</dbReference>
<feature type="domain" description="Ig-like" evidence="6">
    <location>
        <begin position="1577"/>
        <end position="1645"/>
    </location>
</feature>
<feature type="domain" description="TLDc" evidence="8">
    <location>
        <begin position="1129"/>
        <end position="1308"/>
    </location>
</feature>
<keyword evidence="5" id="KW-0472">Membrane</keyword>
<dbReference type="SMART" id="SM00032">
    <property type="entry name" value="CCP"/>
    <property type="match status" value="1"/>
</dbReference>
<feature type="domain" description="Ig-like" evidence="6">
    <location>
        <begin position="423"/>
        <end position="505"/>
    </location>
</feature>
<dbReference type="Pfam" id="PF01391">
    <property type="entry name" value="Collagen"/>
    <property type="match status" value="3"/>
</dbReference>
<dbReference type="InterPro" id="IPR013783">
    <property type="entry name" value="Ig-like_fold"/>
</dbReference>
<name>A0A3M6UQ96_POCDA</name>
<dbReference type="Pfam" id="PF07679">
    <property type="entry name" value="I-set"/>
    <property type="match status" value="1"/>
</dbReference>
<evidence type="ECO:0000313" key="10">
    <source>
        <dbReference type="Proteomes" id="UP000275408"/>
    </source>
</evidence>
<dbReference type="GO" id="GO:0098632">
    <property type="term" value="F:cell-cell adhesion mediator activity"/>
    <property type="evidence" value="ECO:0007669"/>
    <property type="project" value="TreeGrafter"/>
</dbReference>
<feature type="domain" description="Ig-like" evidence="6">
    <location>
        <begin position="1034"/>
        <end position="1118"/>
    </location>
</feature>
<keyword evidence="1 3" id="KW-1015">Disulfide bond</keyword>
<feature type="domain" description="Ig-like" evidence="6">
    <location>
        <begin position="603"/>
        <end position="714"/>
    </location>
</feature>
<evidence type="ECO:0000256" key="4">
    <source>
        <dbReference type="SAM" id="MobiDB-lite"/>
    </source>
</evidence>
<feature type="transmembrane region" description="Helical" evidence="5">
    <location>
        <begin position="133"/>
        <end position="155"/>
    </location>
</feature>
<dbReference type="PANTHER" id="PTHR10075">
    <property type="entry name" value="BASIGIN RELATED"/>
    <property type="match status" value="1"/>
</dbReference>
<dbReference type="PROSITE" id="PS51886">
    <property type="entry name" value="TLDC"/>
    <property type="match status" value="2"/>
</dbReference>
<dbReference type="InterPro" id="IPR003598">
    <property type="entry name" value="Ig_sub2"/>
</dbReference>
<dbReference type="Proteomes" id="UP000275408">
    <property type="component" value="Unassembled WGS sequence"/>
</dbReference>
<dbReference type="SUPFAM" id="SSF57535">
    <property type="entry name" value="Complement control module/SCR domain"/>
    <property type="match status" value="1"/>
</dbReference>
<dbReference type="InterPro" id="IPR008160">
    <property type="entry name" value="Collagen"/>
</dbReference>
<feature type="domain" description="Sushi" evidence="7">
    <location>
        <begin position="1643"/>
        <end position="1700"/>
    </location>
</feature>
<reference evidence="9 10" key="1">
    <citation type="journal article" date="2018" name="Sci. Rep.">
        <title>Comparative analysis of the Pocillopora damicornis genome highlights role of immune system in coral evolution.</title>
        <authorList>
            <person name="Cunning R."/>
            <person name="Bay R.A."/>
            <person name="Gillette P."/>
            <person name="Baker A.C."/>
            <person name="Traylor-Knowles N."/>
        </authorList>
    </citation>
    <scope>NUCLEOTIDE SEQUENCE [LARGE SCALE GENOMIC DNA]</scope>
    <source>
        <strain evidence="9">RSMAS</strain>
        <tissue evidence="9">Whole animal</tissue>
    </source>
</reference>
<comment type="caution">
    <text evidence="3">Lacks conserved residue(s) required for the propagation of feature annotation.</text>
</comment>
<dbReference type="InterPro" id="IPR035976">
    <property type="entry name" value="Sushi/SCR/CCP_sf"/>
</dbReference>
<dbReference type="Pfam" id="PF13927">
    <property type="entry name" value="Ig_3"/>
    <property type="match status" value="5"/>
</dbReference>
<evidence type="ECO:0000313" key="9">
    <source>
        <dbReference type="EMBL" id="RMX55528.1"/>
    </source>
</evidence>
<feature type="transmembrane region" description="Helical" evidence="5">
    <location>
        <begin position="161"/>
        <end position="184"/>
    </location>
</feature>
<dbReference type="PROSITE" id="PS50835">
    <property type="entry name" value="IG_LIKE"/>
    <property type="match status" value="7"/>
</dbReference>
<feature type="compositionally biased region" description="Gly residues" evidence="4">
    <location>
        <begin position="369"/>
        <end position="378"/>
    </location>
</feature>
<dbReference type="InterPro" id="IPR006571">
    <property type="entry name" value="TLDc_dom"/>
</dbReference>
<dbReference type="GO" id="GO:0007411">
    <property type="term" value="P:axon guidance"/>
    <property type="evidence" value="ECO:0007669"/>
    <property type="project" value="TreeGrafter"/>
</dbReference>
<dbReference type="Gene3D" id="2.10.70.10">
    <property type="entry name" value="Complement Module, domain 1"/>
    <property type="match status" value="1"/>
</dbReference>
<keyword evidence="2" id="KW-0393">Immunoglobulin domain</keyword>
<protein>
    <recommendedName>
        <fullName evidence="11">Basement membrane-specific heparan sulfate proteoglycan core protein</fullName>
    </recommendedName>
</protein>
<feature type="region of interest" description="Disordered" evidence="4">
    <location>
        <begin position="1410"/>
        <end position="1488"/>
    </location>
</feature>
<feature type="compositionally biased region" description="Basic residues" evidence="4">
    <location>
        <begin position="359"/>
        <end position="368"/>
    </location>
</feature>
<dbReference type="InterPro" id="IPR003599">
    <property type="entry name" value="Ig_sub"/>
</dbReference>
<feature type="region of interest" description="Disordered" evidence="4">
    <location>
        <begin position="1359"/>
        <end position="1378"/>
    </location>
</feature>
<accession>A0A3M6UQ96</accession>
<sequence>MCEDEGMHIGHYFTNVESSKLHQGRCFNSHTATHEGLPLSDFFPVRDKAHCRIRSEETGVTKKEKAVLHREASVYRYLPPCLLRNFNELSREVPNISGQFSPPDDRSNTQILLKMDPDKPAPLYYEVSPLTKLMLRALAMSTGIIVVITLIISFVKASEDAMNYLIVVNMLISSVIGGIITWWYHKGIIVRRKHENREENLPFKARRENTMDINAQKTKISSSQKLGDCLQKASSLLSVAAILMTVSLFVRSETNTKMLDSKFTLKIQEMGDALESVRAACQVLREDRDISNGRKQDVKIVRRSLTTNRSDSVNQAEADTDFRKYMTSIVTESIGTYCLSPGKVCVAGPRGPRGIPGNRGKRGPRGSKGKTGGKGIMGSPGKSGKPGMKGDVGNPGMKGEKGDKGVPGHPGPKGEPGQSISAPKVDVSPASHTITENQTATFSCSADGNPKPRVTWSKMSGTGQVNMNGHDNTLQIKNATYNDSGSYVCMATSILGKAQKTVKLTVEAPPRFIHTPERLTKVPANSVASIRCRAFGFPPPTIVWSRGFVPLPQGRTTIAKNGTLIIANFGPLDSGIYQCKASNKLGSVSVLTTLNYDEQVPANSVASVRCQAFGFPPPTIVWSREFVPLPQGRTSITKNGTLIITNFGPLDSAFGFPPPTMVWSREFVPLPQGRTNITKNGTLIITNFGPLDSGTYQCKASNKLGSVNVLTTLHYDEQVLQIASTILAGNLDYKSKLHQFLKPAVGSHPQWVLCYRASSHGWAASIFHRRCDGKRNTVSIIKVGQYVFGGYTDITWEIKETLKSVKDARFPNRVNDHLDASSVIKYSSKIVRRSLSAQRNVSGDSEEADTAIKKYMASLITESIESYCQPTKKLCMAGPPGPEGIPGKDGIEGPEGLPGKPGLRGDTGVDGIKGDAGNPGIKGQKGDTGYPGNPGPKGEPGESIFAPDINVSPASLTVTEKQTATFNCSADGNPKPRVTWSKVNKTGMENLDSHGNELQIRNVEYNDSGSYVCMAENVLGKVQKEVTLFVEVPPEFTKRPDRFLRVMGKSDTSIPCRAFGFPPPTIVWSRGLLSLPKGRTSVTKHNLTISNFSPEDAGVYQCKAGNKLGIISALTTLNYVPPESWMNSAIIGGDAFYQTQLHQFLTPAVGSHPQWLLCFRACTHGWAASTFHSRCDGKRNTVTIIKVGQYVFGGYTDIPWESSGGYGYTSKAFIFSLRNTRGLQPFKIMVKQPEYAIYKQSSYGPTFGYNYLLFIANNANVGTPSHTKFDRYNSRSYSSIPGSSWRPSNILAGSQNFQIADWEMVSKMESKANNNSHVFLFGFSFNLILTLGSLGFTCYSLQRLDSRLIAVEQNLRMPNPSSELGNRVNSLPTITHPRPRGAQMEEIVRVRRATDTSSLCRKCSNVCAKSNGNRSVSRVGPKGPPGPPGLPGSAGPQGPPGPAGKRGKKGAKGRPGPPGKRGNRGLPGPPGISAQTKTDRSGGSQLKLPLFIEKPPSSLIVREKQSVTIPCEATGFPQPVVTWSKNGRLIEDKTKQFKKRNLEISEMKFEDRGMYTCTAENLLGRVELSVNITVRVPAKFISEPKRSVTAYKTWDMTLKCDIFGFPSPLITWTRSRDQLPINRNVIDGNQLTIKNTKKEDGRRICPPLKNPKYGLIYGGEFWEGKQVSYTCKPGFGLIGPLQRRCLMNGSWTGSQPECNAVSGNKTIVFFFPEQFWVVSPLWKASAIIAGNLYYYSNLHQFLKPAAGSHPQWLLCYRASTHGWSVSTFHNRCDGKPNTVTIVKAGQYVFGGYTDIPWGKYLLYVNFMSLLVFAFFCVFVFCLLRCSV</sequence>
<feature type="transmembrane region" description="Helical" evidence="5">
    <location>
        <begin position="1800"/>
        <end position="1823"/>
    </location>
</feature>
<dbReference type="GO" id="GO:0030424">
    <property type="term" value="C:axon"/>
    <property type="evidence" value="ECO:0007669"/>
    <property type="project" value="TreeGrafter"/>
</dbReference>
<dbReference type="EMBL" id="RCHS01001033">
    <property type="protein sequence ID" value="RMX55528.1"/>
    <property type="molecule type" value="Genomic_DNA"/>
</dbReference>
<dbReference type="InterPro" id="IPR013098">
    <property type="entry name" value="Ig_I-set"/>
</dbReference>
<proteinExistence type="predicted"/>
<feature type="domain" description="TLDc" evidence="8">
    <location>
        <begin position="1726"/>
        <end position="1827"/>
    </location>
</feature>
<evidence type="ECO:0000256" key="1">
    <source>
        <dbReference type="ARBA" id="ARBA00023157"/>
    </source>
</evidence>
<dbReference type="GO" id="GO:0007156">
    <property type="term" value="P:homophilic cell adhesion via plasma membrane adhesion molecules"/>
    <property type="evidence" value="ECO:0007669"/>
    <property type="project" value="TreeGrafter"/>
</dbReference>
<dbReference type="OrthoDB" id="5988528at2759"/>
<feature type="compositionally biased region" description="Low complexity" evidence="4">
    <location>
        <begin position="348"/>
        <end position="358"/>
    </location>
</feature>
<dbReference type="PANTHER" id="PTHR10075:SF103">
    <property type="entry name" value="ROUNDABOUT HOMOLOG 4"/>
    <property type="match status" value="1"/>
</dbReference>
<dbReference type="InterPro" id="IPR036179">
    <property type="entry name" value="Ig-like_dom_sf"/>
</dbReference>
<evidence type="ECO:0008006" key="11">
    <source>
        <dbReference type="Google" id="ProtNLM"/>
    </source>
</evidence>
<dbReference type="CDD" id="cd00033">
    <property type="entry name" value="CCP"/>
    <property type="match status" value="1"/>
</dbReference>
<dbReference type="InterPro" id="IPR000436">
    <property type="entry name" value="Sushi_SCR_CCP_dom"/>
</dbReference>
<dbReference type="SUPFAM" id="SSF48726">
    <property type="entry name" value="Immunoglobulin"/>
    <property type="match status" value="7"/>
</dbReference>
<feature type="compositionally biased region" description="Polar residues" evidence="4">
    <location>
        <begin position="1473"/>
        <end position="1484"/>
    </location>
</feature>
<feature type="disulfide bond" evidence="3">
    <location>
        <begin position="1671"/>
        <end position="1698"/>
    </location>
</feature>
<dbReference type="GO" id="GO:0005886">
    <property type="term" value="C:plasma membrane"/>
    <property type="evidence" value="ECO:0007669"/>
    <property type="project" value="TreeGrafter"/>
</dbReference>
<dbReference type="SMART" id="SM00406">
    <property type="entry name" value="IGv"/>
    <property type="match status" value="4"/>
</dbReference>
<evidence type="ECO:0000256" key="3">
    <source>
        <dbReference type="PROSITE-ProRule" id="PRU00302"/>
    </source>
</evidence>
<feature type="compositionally biased region" description="Polar residues" evidence="4">
    <location>
        <begin position="1359"/>
        <end position="1373"/>
    </location>
</feature>
<dbReference type="PROSITE" id="PS50923">
    <property type="entry name" value="SUSHI"/>
    <property type="match status" value="1"/>
</dbReference>
<dbReference type="InterPro" id="IPR013106">
    <property type="entry name" value="Ig_V-set"/>
</dbReference>
<dbReference type="Gene3D" id="2.60.40.10">
    <property type="entry name" value="Immunoglobulins"/>
    <property type="match status" value="8"/>
</dbReference>
<evidence type="ECO:0000259" key="7">
    <source>
        <dbReference type="PROSITE" id="PS50923"/>
    </source>
</evidence>
<dbReference type="SMART" id="SM00584">
    <property type="entry name" value="TLDc"/>
    <property type="match status" value="1"/>
</dbReference>